<dbReference type="Proteomes" id="UP000290378">
    <property type="component" value="Unassembled WGS sequence"/>
</dbReference>
<dbReference type="RefSeq" id="WP_129014242.1">
    <property type="nucleotide sequence ID" value="NZ_CBCSEI010000013.1"/>
</dbReference>
<evidence type="ECO:0000256" key="4">
    <source>
        <dbReference type="ARBA" id="ARBA00023125"/>
    </source>
</evidence>
<sequence>MYKVLLLEDDLTLQDMIVEYFIDNNYYIRYCSSDNEVLDLVTKEKFDIWIFDVKIPKGNGFELLKELRTLNFNTPTIFTTSLNDISDLEKGFNAGCNDYLKKPYNLKELLIRVNSLLKDNIKEEILNDGFKYDFSSNLLYKNNSLYPLSKKELKLLHLFITNKNKLITIEKIFEELWEYEEPSFLSLRAYIKNIRKILGKENILNKRSEGYIFVK</sequence>
<dbReference type="AlphaFoldDB" id="A0A6M8NPP8"/>
<dbReference type="Gene3D" id="1.10.10.10">
    <property type="entry name" value="Winged helix-like DNA-binding domain superfamily/Winged helix DNA-binding domain"/>
    <property type="match status" value="1"/>
</dbReference>
<evidence type="ECO:0000256" key="3">
    <source>
        <dbReference type="ARBA" id="ARBA00023015"/>
    </source>
</evidence>
<dbReference type="Gene3D" id="3.40.50.2300">
    <property type="match status" value="1"/>
</dbReference>
<keyword evidence="5" id="KW-0804">Transcription</keyword>
<dbReference type="CDD" id="cd17574">
    <property type="entry name" value="REC_OmpR"/>
    <property type="match status" value="1"/>
</dbReference>
<dbReference type="GO" id="GO:0006355">
    <property type="term" value="P:regulation of DNA-templated transcription"/>
    <property type="evidence" value="ECO:0007669"/>
    <property type="project" value="InterPro"/>
</dbReference>
<dbReference type="SMART" id="SM00448">
    <property type="entry name" value="REC"/>
    <property type="match status" value="1"/>
</dbReference>
<dbReference type="EMBL" id="NXII01000017">
    <property type="protein sequence ID" value="RXI38921.1"/>
    <property type="molecule type" value="Genomic_DNA"/>
</dbReference>
<dbReference type="SMART" id="SM00862">
    <property type="entry name" value="Trans_reg_C"/>
    <property type="match status" value="1"/>
</dbReference>
<dbReference type="GO" id="GO:0005829">
    <property type="term" value="C:cytosol"/>
    <property type="evidence" value="ECO:0007669"/>
    <property type="project" value="TreeGrafter"/>
</dbReference>
<dbReference type="GO" id="GO:0032993">
    <property type="term" value="C:protein-DNA complex"/>
    <property type="evidence" value="ECO:0007669"/>
    <property type="project" value="TreeGrafter"/>
</dbReference>
<dbReference type="InterPro" id="IPR001867">
    <property type="entry name" value="OmpR/PhoB-type_DNA-bd"/>
</dbReference>
<dbReference type="CDD" id="cd00383">
    <property type="entry name" value="trans_reg_C"/>
    <property type="match status" value="1"/>
</dbReference>
<proteinExistence type="predicted"/>
<dbReference type="PANTHER" id="PTHR48111">
    <property type="entry name" value="REGULATOR OF RPOS"/>
    <property type="match status" value="1"/>
</dbReference>
<keyword evidence="7" id="KW-1185">Reference proteome</keyword>
<evidence type="ECO:0000313" key="7">
    <source>
        <dbReference type="Proteomes" id="UP000290378"/>
    </source>
</evidence>
<dbReference type="GO" id="GO:0000156">
    <property type="term" value="F:phosphorelay response regulator activity"/>
    <property type="evidence" value="ECO:0007669"/>
    <property type="project" value="TreeGrafter"/>
</dbReference>
<gene>
    <name evidence="6" type="ORF">CP963_10980</name>
</gene>
<dbReference type="Pfam" id="PF00072">
    <property type="entry name" value="Response_reg"/>
    <property type="match status" value="1"/>
</dbReference>
<protein>
    <submittedName>
        <fullName evidence="6">Two-component system response regulator</fullName>
    </submittedName>
</protein>
<keyword evidence="1" id="KW-0597">Phosphoprotein</keyword>
<dbReference type="InterPro" id="IPR001789">
    <property type="entry name" value="Sig_transdc_resp-reg_receiver"/>
</dbReference>
<organism evidence="6 7">
    <name type="scientific">Arcobacter cloacae</name>
    <dbReference type="NCBI Taxonomy" id="1054034"/>
    <lineage>
        <taxon>Bacteria</taxon>
        <taxon>Pseudomonadati</taxon>
        <taxon>Campylobacterota</taxon>
        <taxon>Epsilonproteobacteria</taxon>
        <taxon>Campylobacterales</taxon>
        <taxon>Arcobacteraceae</taxon>
        <taxon>Arcobacter</taxon>
    </lineage>
</organism>
<comment type="caution">
    <text evidence="6">The sequence shown here is derived from an EMBL/GenBank/DDBJ whole genome shotgun (WGS) entry which is preliminary data.</text>
</comment>
<name>A0A6M8NPP8_9BACT</name>
<dbReference type="InterPro" id="IPR011006">
    <property type="entry name" value="CheY-like_superfamily"/>
</dbReference>
<keyword evidence="4" id="KW-0238">DNA-binding</keyword>
<accession>A0A6M8NPP8</accession>
<evidence type="ECO:0000256" key="1">
    <source>
        <dbReference type="ARBA" id="ARBA00022553"/>
    </source>
</evidence>
<reference evidence="6 7" key="1">
    <citation type="submission" date="2017-09" db="EMBL/GenBank/DDBJ databases">
        <title>Genomics of the genus Arcobacter.</title>
        <authorList>
            <person name="Perez-Cataluna A."/>
            <person name="Figueras M.J."/>
            <person name="Salas-Masso N."/>
        </authorList>
    </citation>
    <scope>NUCLEOTIDE SEQUENCE [LARGE SCALE GENOMIC DNA]</scope>
    <source>
        <strain evidence="6 7">CECT 7834</strain>
    </source>
</reference>
<evidence type="ECO:0000256" key="2">
    <source>
        <dbReference type="ARBA" id="ARBA00023012"/>
    </source>
</evidence>
<dbReference type="PANTHER" id="PTHR48111:SF21">
    <property type="entry name" value="DNA-BINDING DUAL MASTER TRANSCRIPTIONAL REGULATOR RPAA"/>
    <property type="match status" value="1"/>
</dbReference>
<dbReference type="InterPro" id="IPR039420">
    <property type="entry name" value="WalR-like"/>
</dbReference>
<evidence type="ECO:0000313" key="6">
    <source>
        <dbReference type="EMBL" id="RXI38921.1"/>
    </source>
</evidence>
<dbReference type="GO" id="GO:0000976">
    <property type="term" value="F:transcription cis-regulatory region binding"/>
    <property type="evidence" value="ECO:0007669"/>
    <property type="project" value="TreeGrafter"/>
</dbReference>
<dbReference type="Pfam" id="PF00486">
    <property type="entry name" value="Trans_reg_C"/>
    <property type="match status" value="1"/>
</dbReference>
<keyword evidence="3" id="KW-0805">Transcription regulation</keyword>
<evidence type="ECO:0000256" key="5">
    <source>
        <dbReference type="ARBA" id="ARBA00023163"/>
    </source>
</evidence>
<dbReference type="PROSITE" id="PS50110">
    <property type="entry name" value="RESPONSE_REGULATORY"/>
    <property type="match status" value="1"/>
</dbReference>
<dbReference type="PROSITE" id="PS51755">
    <property type="entry name" value="OMPR_PHOB"/>
    <property type="match status" value="1"/>
</dbReference>
<dbReference type="InterPro" id="IPR036388">
    <property type="entry name" value="WH-like_DNA-bd_sf"/>
</dbReference>
<dbReference type="SUPFAM" id="SSF52172">
    <property type="entry name" value="CheY-like"/>
    <property type="match status" value="1"/>
</dbReference>
<keyword evidence="2" id="KW-0902">Two-component regulatory system</keyword>